<evidence type="ECO:0000256" key="3">
    <source>
        <dbReference type="ARBA" id="ARBA00023004"/>
    </source>
</evidence>
<evidence type="ECO:0000256" key="2">
    <source>
        <dbReference type="ARBA" id="ARBA00022723"/>
    </source>
</evidence>
<dbReference type="Gene3D" id="2.102.10.10">
    <property type="entry name" value="Rieske [2Fe-2S] iron-sulphur domain"/>
    <property type="match status" value="1"/>
</dbReference>
<proteinExistence type="predicted"/>
<sequence>MLPLSKEQAVHLKELNNNQCSLLKVGILEVMAICYLDTLYIYENTCPHQNKALICPSSSCFDETFSLIECQSHGAQFLPMNGLCVAGPCIGKQLVGYHLKQFKNTYYLQKKLS</sequence>
<keyword evidence="1" id="KW-0001">2Fe-2S</keyword>
<dbReference type="InterPro" id="IPR017941">
    <property type="entry name" value="Rieske_2Fe-2S"/>
</dbReference>
<dbReference type="RefSeq" id="WP_199462404.1">
    <property type="nucleotide sequence ID" value="NZ_JAEMUH010000007.1"/>
</dbReference>
<gene>
    <name evidence="6" type="ORF">JHD44_08880</name>
</gene>
<dbReference type="EMBL" id="JAEMUH010000007">
    <property type="protein sequence ID" value="MBJ7550793.1"/>
    <property type="molecule type" value="Genomic_DNA"/>
</dbReference>
<dbReference type="PROSITE" id="PS51296">
    <property type="entry name" value="RIESKE"/>
    <property type="match status" value="1"/>
</dbReference>
<keyword evidence="3" id="KW-0408">Iron</keyword>
<evidence type="ECO:0000256" key="1">
    <source>
        <dbReference type="ARBA" id="ARBA00022714"/>
    </source>
</evidence>
<dbReference type="Pfam" id="PF00355">
    <property type="entry name" value="Rieske"/>
    <property type="match status" value="1"/>
</dbReference>
<keyword evidence="7" id="KW-1185">Reference proteome</keyword>
<name>A0ABS0ZC61_9GAMM</name>
<evidence type="ECO:0000313" key="6">
    <source>
        <dbReference type="EMBL" id="MBJ7550793.1"/>
    </source>
</evidence>
<keyword evidence="4" id="KW-0411">Iron-sulfur</keyword>
<evidence type="ECO:0000313" key="7">
    <source>
        <dbReference type="Proteomes" id="UP000598488"/>
    </source>
</evidence>
<comment type="caution">
    <text evidence="6">The sequence shown here is derived from an EMBL/GenBank/DDBJ whole genome shotgun (WGS) entry which is preliminary data.</text>
</comment>
<protein>
    <submittedName>
        <fullName evidence="6">Rieske 2Fe-2S domain-containing protein</fullName>
    </submittedName>
</protein>
<feature type="domain" description="Rieske" evidence="5">
    <location>
        <begin position="7"/>
        <end position="108"/>
    </location>
</feature>
<evidence type="ECO:0000256" key="4">
    <source>
        <dbReference type="ARBA" id="ARBA00023014"/>
    </source>
</evidence>
<dbReference type="InterPro" id="IPR036922">
    <property type="entry name" value="Rieske_2Fe-2S_sf"/>
</dbReference>
<reference evidence="6 7" key="1">
    <citation type="submission" date="2020-12" db="EMBL/GenBank/DDBJ databases">
        <title>Comparative genome analysis of fungal antagonists Marinomonas ostreistagni 398 and M. spartinae 468.</title>
        <authorList>
            <person name="Fields J.L."/>
            <person name="Mavrodi O.V."/>
            <person name="Biber P.D."/>
            <person name="Indest K.J."/>
            <person name="Mavrodi D.V."/>
        </authorList>
    </citation>
    <scope>NUCLEOTIDE SEQUENCE [LARGE SCALE GENOMIC DNA]</scope>
    <source>
        <strain evidence="6 7">USM7</strain>
    </source>
</reference>
<dbReference type="Proteomes" id="UP000598488">
    <property type="component" value="Unassembled WGS sequence"/>
</dbReference>
<evidence type="ECO:0000259" key="5">
    <source>
        <dbReference type="PROSITE" id="PS51296"/>
    </source>
</evidence>
<organism evidence="6 7">
    <name type="scientific">Marinomonas ostreistagni</name>
    <dbReference type="NCBI Taxonomy" id="359209"/>
    <lineage>
        <taxon>Bacteria</taxon>
        <taxon>Pseudomonadati</taxon>
        <taxon>Pseudomonadota</taxon>
        <taxon>Gammaproteobacteria</taxon>
        <taxon>Oceanospirillales</taxon>
        <taxon>Oceanospirillaceae</taxon>
        <taxon>Marinomonas</taxon>
    </lineage>
</organism>
<accession>A0ABS0ZC61</accession>
<keyword evidence="2" id="KW-0479">Metal-binding</keyword>
<dbReference type="SUPFAM" id="SSF50022">
    <property type="entry name" value="ISP domain"/>
    <property type="match status" value="1"/>
</dbReference>